<sequence>MQESINEISSNEDLYSYGVQWDINVSDPKLTRIGNPLLHKSLPI</sequence>
<accession>A0A8S5RZZ7</accession>
<dbReference type="EMBL" id="BK032511">
    <property type="protein sequence ID" value="DAF44364.1"/>
    <property type="molecule type" value="Genomic_DNA"/>
</dbReference>
<reference evidence="1" key="1">
    <citation type="journal article" date="2021" name="Proc. Natl. Acad. Sci. U.S.A.">
        <title>A Catalog of Tens of Thousands of Viruses from Human Metagenomes Reveals Hidden Associations with Chronic Diseases.</title>
        <authorList>
            <person name="Tisza M.J."/>
            <person name="Buck C.B."/>
        </authorList>
    </citation>
    <scope>NUCLEOTIDE SEQUENCE</scope>
    <source>
        <strain evidence="1">Ct8Lf7</strain>
    </source>
</reference>
<organism evidence="1">
    <name type="scientific">Podoviridae sp. ct8Lf7</name>
    <dbReference type="NCBI Taxonomy" id="2827723"/>
    <lineage>
        <taxon>Viruses</taxon>
        <taxon>Duplodnaviria</taxon>
        <taxon>Heunggongvirae</taxon>
        <taxon>Uroviricota</taxon>
        <taxon>Caudoviricetes</taxon>
    </lineage>
</organism>
<name>A0A8S5RZZ7_9CAUD</name>
<evidence type="ECO:0000313" key="1">
    <source>
        <dbReference type="EMBL" id="DAF44364.1"/>
    </source>
</evidence>
<protein>
    <submittedName>
        <fullName evidence="1">Uncharacterized protein</fullName>
    </submittedName>
</protein>
<proteinExistence type="predicted"/>